<dbReference type="EMBL" id="KL662183">
    <property type="protein sequence ID" value="KFM28852.1"/>
    <property type="molecule type" value="Genomic_DNA"/>
</dbReference>
<evidence type="ECO:0000313" key="2">
    <source>
        <dbReference type="Proteomes" id="UP000028924"/>
    </source>
</evidence>
<sequence length="55" mass="6099">MPARVAVGHSRALARGERSWRPGREPAMPGLFWRARLPARLRCMSLPRSPSMSAG</sequence>
<organism evidence="1 2">
    <name type="scientific">Auxenochlorella protothecoides</name>
    <name type="common">Green microalga</name>
    <name type="synonym">Chlorella protothecoides</name>
    <dbReference type="NCBI Taxonomy" id="3075"/>
    <lineage>
        <taxon>Eukaryota</taxon>
        <taxon>Viridiplantae</taxon>
        <taxon>Chlorophyta</taxon>
        <taxon>core chlorophytes</taxon>
        <taxon>Trebouxiophyceae</taxon>
        <taxon>Chlorellales</taxon>
        <taxon>Chlorellaceae</taxon>
        <taxon>Auxenochlorella</taxon>
    </lineage>
</organism>
<keyword evidence="2" id="KW-1185">Reference proteome</keyword>
<proteinExistence type="predicted"/>
<evidence type="ECO:0000313" key="1">
    <source>
        <dbReference type="EMBL" id="KFM28852.1"/>
    </source>
</evidence>
<accession>A0A087SSZ8</accession>
<dbReference type="AlphaFoldDB" id="A0A087SSZ8"/>
<dbReference type="KEGG" id="apro:F751_4327"/>
<dbReference type="RefSeq" id="XP_011401901.1">
    <property type="nucleotide sequence ID" value="XM_011403599.1"/>
</dbReference>
<dbReference type="GeneID" id="23615718"/>
<dbReference type="Proteomes" id="UP000028924">
    <property type="component" value="Unassembled WGS sequence"/>
</dbReference>
<protein>
    <submittedName>
        <fullName evidence="1">Uncharacterized protein</fullName>
    </submittedName>
</protein>
<reference evidence="1 2" key="1">
    <citation type="journal article" date="2014" name="BMC Genomics">
        <title>Oil accumulation mechanisms of the oleaginous microalga Chlorella protothecoides revealed through its genome, transcriptomes, and proteomes.</title>
        <authorList>
            <person name="Gao C."/>
            <person name="Wang Y."/>
            <person name="Shen Y."/>
            <person name="Yan D."/>
            <person name="He X."/>
            <person name="Dai J."/>
            <person name="Wu Q."/>
        </authorList>
    </citation>
    <scope>NUCLEOTIDE SEQUENCE [LARGE SCALE GENOMIC DNA]</scope>
    <source>
        <strain evidence="1 2">0710</strain>
    </source>
</reference>
<name>A0A087SSZ8_AUXPR</name>
<gene>
    <name evidence="1" type="ORF">F751_4327</name>
</gene>